<feature type="region of interest" description="Disordered" evidence="1">
    <location>
        <begin position="146"/>
        <end position="287"/>
    </location>
</feature>
<dbReference type="Gene3D" id="1.10.8.270">
    <property type="entry name" value="putative rabgap domain of human tbc1 domain family member 14 like domains"/>
    <property type="match status" value="1"/>
</dbReference>
<protein>
    <submittedName>
        <fullName evidence="3">RabGAP/TBC</fullName>
    </submittedName>
</protein>
<feature type="compositionally biased region" description="Low complexity" evidence="1">
    <location>
        <begin position="253"/>
        <end position="262"/>
    </location>
</feature>
<evidence type="ECO:0000313" key="3">
    <source>
        <dbReference type="EMBL" id="KAK4132849.1"/>
    </source>
</evidence>
<feature type="domain" description="Rab-GAP TBC" evidence="2">
    <location>
        <begin position="720"/>
        <end position="913"/>
    </location>
</feature>
<dbReference type="AlphaFoldDB" id="A0AAN6ZCX6"/>
<feature type="compositionally biased region" description="Basic and acidic residues" evidence="1">
    <location>
        <begin position="178"/>
        <end position="187"/>
    </location>
</feature>
<feature type="compositionally biased region" description="Pro residues" evidence="1">
    <location>
        <begin position="167"/>
        <end position="176"/>
    </location>
</feature>
<dbReference type="Gene3D" id="1.10.472.80">
    <property type="entry name" value="Ypt/Rab-GAP domain of gyp1p, domain 3"/>
    <property type="match status" value="1"/>
</dbReference>
<name>A0AAN6ZCX6_9PEZI</name>
<feature type="compositionally biased region" description="Basic and acidic residues" evidence="1">
    <location>
        <begin position="991"/>
        <end position="1030"/>
    </location>
</feature>
<dbReference type="PANTHER" id="PTHR47219">
    <property type="entry name" value="RAB GTPASE-ACTIVATING PROTEIN 1-LIKE"/>
    <property type="match status" value="1"/>
</dbReference>
<dbReference type="FunFam" id="1.10.472.80:FF:000055">
    <property type="entry name" value="TBC domain-containing protein C1778.09"/>
    <property type="match status" value="1"/>
</dbReference>
<sequence>MAPQKIATARHRGSGRPTTRLVPFRDGTVLVALRYEQTKQATPPLPLPPPRNPQRPSRAASTSTSTTATSTRFSPIIINPPPVPPPHEEHPFFRTQPPSPRSQSDEWKRDSGLARASSTATLREEFANDPVYQKLLDDIAVVAPSLDPNDEQDLGTSLIDNSNNKTAPPPPPPPPELSIRHRADKTDTVAAPLPTPSRPASPTRQTSLSEKFSQCFGIGSGKPRRLRKRMRGSDRAGGAGGVPPQVEPVSAAPNKSPKLPTSPKSPPHAAGPASADRGQDIDSLPSPTLGLDAFAPINTHIPDGSLWDEVGALSFSQRGSIMFGGKNDPFKSLMMSSPKPIEPVAIADADADADTAPEAVAIPPPAPGDAVVANSTNYVATPETNAEQTAEPGAAVEKPRTAKHADSSYLPNIRVSSIEVERESQKVRSLYESGDDLNWEDGGRVSFTERLEPTVEVPSEEEENVVSPRLSDSPSGQPQRDQLTPPVPITNTPRSTNSLSRLRDSQTRRACDRAGGIEDWGDLDGAEIDRYGFISTRRPASRADTTEPKSSQFSPKRRNLLTKRPDTSYATSLPGGFIRPPSRKVSARSLNTYSSELSTISHRSTRSSIRSATNRLPHNKDRRWMDEAGEMLSLQAGLTGIITDDEKTGKALEAQKRKEAERSEKWRKMATVIKGSGREGPTPTPGPNKHKHNYNQARGQGMDYDFDTKNPKLIERTWKGIPDCWRSAAWYSFLATSAKAWPGAETDAHLMAEFARLQAVASPDDVQIDLDVPRTVNGHIMFRRRYRGGQRLLFRVLHAIALYFPDTGYVQGMASLAATLLCYFDEERCFVMLVRLWRYRGLERLYRPGFAGLMAALGDFEKGWLAGRDVATKLDELAINATAYGTRWYLTLFNLSIPFAAQLRVWDVFMLLGDCPPEEPFGQGEDPAPPPLGPAPKGLDVLHATSAALIDALRDVLLDSDFENAMKALTAWIPVRDEDLLMRVARAEAEREREKKERLEREKKEREKQEQEKGEREREKREKREREKKERKFRVKKVVEKREKEQKEKEQA</sequence>
<comment type="caution">
    <text evidence="3">The sequence shown here is derived from an EMBL/GenBank/DDBJ whole genome shotgun (WGS) entry which is preliminary data.</text>
</comment>
<dbReference type="GO" id="GO:0031267">
    <property type="term" value="F:small GTPase binding"/>
    <property type="evidence" value="ECO:0007669"/>
    <property type="project" value="TreeGrafter"/>
</dbReference>
<accession>A0AAN6ZCX6</accession>
<feature type="compositionally biased region" description="Polar residues" evidence="1">
    <location>
        <begin position="470"/>
        <end position="482"/>
    </location>
</feature>
<feature type="compositionally biased region" description="Low complexity" evidence="1">
    <location>
        <begin position="54"/>
        <end position="77"/>
    </location>
</feature>
<dbReference type="PANTHER" id="PTHR47219:SF9">
    <property type="entry name" value="GTPASE ACTIVATING PROTEIN AND CENTROSOME-ASSOCIATED, ISOFORM B"/>
    <property type="match status" value="1"/>
</dbReference>
<feature type="compositionally biased region" description="Basic and acidic residues" evidence="1">
    <location>
        <begin position="103"/>
        <end position="112"/>
    </location>
</feature>
<reference evidence="3" key="1">
    <citation type="journal article" date="2023" name="Mol. Phylogenet. Evol.">
        <title>Genome-scale phylogeny and comparative genomics of the fungal order Sordariales.</title>
        <authorList>
            <person name="Hensen N."/>
            <person name="Bonometti L."/>
            <person name="Westerberg I."/>
            <person name="Brannstrom I.O."/>
            <person name="Guillou S."/>
            <person name="Cros-Aarteil S."/>
            <person name="Calhoun S."/>
            <person name="Haridas S."/>
            <person name="Kuo A."/>
            <person name="Mondo S."/>
            <person name="Pangilinan J."/>
            <person name="Riley R."/>
            <person name="LaButti K."/>
            <person name="Andreopoulos B."/>
            <person name="Lipzen A."/>
            <person name="Chen C."/>
            <person name="Yan M."/>
            <person name="Daum C."/>
            <person name="Ng V."/>
            <person name="Clum A."/>
            <person name="Steindorff A."/>
            <person name="Ohm R.A."/>
            <person name="Martin F."/>
            <person name="Silar P."/>
            <person name="Natvig D.O."/>
            <person name="Lalanne C."/>
            <person name="Gautier V."/>
            <person name="Ament-Velasquez S.L."/>
            <person name="Kruys A."/>
            <person name="Hutchinson M.I."/>
            <person name="Powell A.J."/>
            <person name="Barry K."/>
            <person name="Miller A.N."/>
            <person name="Grigoriev I.V."/>
            <person name="Debuchy R."/>
            <person name="Gladieux P."/>
            <person name="Hiltunen Thoren M."/>
            <person name="Johannesson H."/>
        </authorList>
    </citation>
    <scope>NUCLEOTIDE SEQUENCE</scope>
    <source>
        <strain evidence="3">CBS 123565</strain>
    </source>
</reference>
<dbReference type="Pfam" id="PF00566">
    <property type="entry name" value="RabGAP-TBC"/>
    <property type="match status" value="1"/>
</dbReference>
<feature type="region of interest" description="Disordered" evidence="1">
    <location>
        <begin position="673"/>
        <end position="693"/>
    </location>
</feature>
<feature type="compositionally biased region" description="Pro residues" evidence="1">
    <location>
        <begin position="43"/>
        <end position="53"/>
    </location>
</feature>
<dbReference type="PROSITE" id="PS50086">
    <property type="entry name" value="TBC_RABGAP"/>
    <property type="match status" value="1"/>
</dbReference>
<feature type="region of interest" description="Disordered" evidence="1">
    <location>
        <begin position="537"/>
        <end position="583"/>
    </location>
</feature>
<dbReference type="SMART" id="SM00164">
    <property type="entry name" value="TBC"/>
    <property type="match status" value="1"/>
</dbReference>
<feature type="compositionally biased region" description="Basic and acidic residues" evidence="1">
    <location>
        <begin position="501"/>
        <end position="510"/>
    </location>
</feature>
<proteinExistence type="predicted"/>
<dbReference type="Proteomes" id="UP001304895">
    <property type="component" value="Unassembled WGS sequence"/>
</dbReference>
<feature type="compositionally biased region" description="Basic and acidic residues" evidence="1">
    <location>
        <begin position="397"/>
        <end position="406"/>
    </location>
</feature>
<evidence type="ECO:0000259" key="2">
    <source>
        <dbReference type="PROSITE" id="PS50086"/>
    </source>
</evidence>
<dbReference type="GO" id="GO:0005096">
    <property type="term" value="F:GTPase activator activity"/>
    <property type="evidence" value="ECO:0007669"/>
    <property type="project" value="TreeGrafter"/>
</dbReference>
<gene>
    <name evidence="3" type="ORF">BT67DRAFT_450577</name>
</gene>
<feature type="compositionally biased region" description="Polar residues" evidence="1">
    <location>
        <begin position="154"/>
        <end position="166"/>
    </location>
</feature>
<dbReference type="InterPro" id="IPR035969">
    <property type="entry name" value="Rab-GAP_TBC_sf"/>
</dbReference>
<dbReference type="EMBL" id="MU853414">
    <property type="protein sequence ID" value="KAK4132849.1"/>
    <property type="molecule type" value="Genomic_DNA"/>
</dbReference>
<evidence type="ECO:0000313" key="4">
    <source>
        <dbReference type="Proteomes" id="UP001304895"/>
    </source>
</evidence>
<dbReference type="SUPFAM" id="SSF47923">
    <property type="entry name" value="Ypt/Rab-GAP domain of gyp1p"/>
    <property type="match status" value="2"/>
</dbReference>
<feature type="region of interest" description="Disordered" evidence="1">
    <location>
        <begin position="991"/>
        <end position="1033"/>
    </location>
</feature>
<reference evidence="3" key="2">
    <citation type="submission" date="2023-05" db="EMBL/GenBank/DDBJ databases">
        <authorList>
            <consortium name="Lawrence Berkeley National Laboratory"/>
            <person name="Steindorff A."/>
            <person name="Hensen N."/>
            <person name="Bonometti L."/>
            <person name="Westerberg I."/>
            <person name="Brannstrom I.O."/>
            <person name="Guillou S."/>
            <person name="Cros-Aarteil S."/>
            <person name="Calhoun S."/>
            <person name="Haridas S."/>
            <person name="Kuo A."/>
            <person name="Mondo S."/>
            <person name="Pangilinan J."/>
            <person name="Riley R."/>
            <person name="Labutti K."/>
            <person name="Andreopoulos B."/>
            <person name="Lipzen A."/>
            <person name="Chen C."/>
            <person name="Yanf M."/>
            <person name="Daum C."/>
            <person name="Ng V."/>
            <person name="Clum A."/>
            <person name="Ohm R."/>
            <person name="Martin F."/>
            <person name="Silar P."/>
            <person name="Natvig D."/>
            <person name="Lalanne C."/>
            <person name="Gautier V."/>
            <person name="Ament-Velasquez S.L."/>
            <person name="Kruys A."/>
            <person name="Hutchinson M.I."/>
            <person name="Powell A.J."/>
            <person name="Barry K."/>
            <person name="Miller A.N."/>
            <person name="Grigoriev I.V."/>
            <person name="Debuchy R."/>
            <person name="Gladieux P."/>
            <person name="Thoren M.H."/>
            <person name="Johannesson H."/>
        </authorList>
    </citation>
    <scope>NUCLEOTIDE SEQUENCE</scope>
    <source>
        <strain evidence="3">CBS 123565</strain>
    </source>
</reference>
<keyword evidence="4" id="KW-1185">Reference proteome</keyword>
<organism evidence="3 4">
    <name type="scientific">Trichocladium antarcticum</name>
    <dbReference type="NCBI Taxonomy" id="1450529"/>
    <lineage>
        <taxon>Eukaryota</taxon>
        <taxon>Fungi</taxon>
        <taxon>Dikarya</taxon>
        <taxon>Ascomycota</taxon>
        <taxon>Pezizomycotina</taxon>
        <taxon>Sordariomycetes</taxon>
        <taxon>Sordariomycetidae</taxon>
        <taxon>Sordariales</taxon>
        <taxon>Chaetomiaceae</taxon>
        <taxon>Trichocladium</taxon>
    </lineage>
</organism>
<evidence type="ECO:0000256" key="1">
    <source>
        <dbReference type="SAM" id="MobiDB-lite"/>
    </source>
</evidence>
<dbReference type="InterPro" id="IPR050302">
    <property type="entry name" value="Rab_GAP_TBC_domain"/>
</dbReference>
<dbReference type="InterPro" id="IPR000195">
    <property type="entry name" value="Rab-GAP-TBC_dom"/>
</dbReference>
<dbReference type="FunFam" id="1.10.8.270:FF:000023">
    <property type="entry name" value="TBC domain-containing protein C1778.09"/>
    <property type="match status" value="1"/>
</dbReference>
<feature type="region of interest" description="Disordered" evidence="1">
    <location>
        <begin position="383"/>
        <end position="408"/>
    </location>
</feature>
<feature type="region of interest" description="Disordered" evidence="1">
    <location>
        <begin position="454"/>
        <end position="510"/>
    </location>
</feature>
<feature type="compositionally biased region" description="Polar residues" evidence="1">
    <location>
        <begin position="200"/>
        <end position="212"/>
    </location>
</feature>
<feature type="compositionally biased region" description="Polar residues" evidence="1">
    <location>
        <begin position="489"/>
        <end position="500"/>
    </location>
</feature>
<feature type="region of interest" description="Disordered" evidence="1">
    <location>
        <begin position="919"/>
        <end position="938"/>
    </location>
</feature>
<feature type="region of interest" description="Disordered" evidence="1">
    <location>
        <begin position="1"/>
        <end position="121"/>
    </location>
</feature>